<reference evidence="2" key="2">
    <citation type="submission" date="2025-09" db="UniProtKB">
        <authorList>
            <consortium name="Ensembl"/>
        </authorList>
    </citation>
    <scope>IDENTIFICATION</scope>
</reference>
<evidence type="ECO:0000256" key="1">
    <source>
        <dbReference type="SAM" id="MobiDB-lite"/>
    </source>
</evidence>
<organism evidence="2 3">
    <name type="scientific">Aquila chrysaetos chrysaetos</name>
    <dbReference type="NCBI Taxonomy" id="223781"/>
    <lineage>
        <taxon>Eukaryota</taxon>
        <taxon>Metazoa</taxon>
        <taxon>Chordata</taxon>
        <taxon>Craniata</taxon>
        <taxon>Vertebrata</taxon>
        <taxon>Euteleostomi</taxon>
        <taxon>Archelosauria</taxon>
        <taxon>Archosauria</taxon>
        <taxon>Dinosauria</taxon>
        <taxon>Saurischia</taxon>
        <taxon>Theropoda</taxon>
        <taxon>Coelurosauria</taxon>
        <taxon>Aves</taxon>
        <taxon>Neognathae</taxon>
        <taxon>Neoaves</taxon>
        <taxon>Telluraves</taxon>
        <taxon>Accipitrimorphae</taxon>
        <taxon>Accipitriformes</taxon>
        <taxon>Accipitridae</taxon>
        <taxon>Accipitrinae</taxon>
        <taxon>Aquila</taxon>
    </lineage>
</organism>
<dbReference type="Proteomes" id="UP000472275">
    <property type="component" value="Chromosome 6"/>
</dbReference>
<feature type="region of interest" description="Disordered" evidence="1">
    <location>
        <begin position="82"/>
        <end position="101"/>
    </location>
</feature>
<evidence type="ECO:0000313" key="2">
    <source>
        <dbReference type="Ensembl" id="ENSACCP00020018638.1"/>
    </source>
</evidence>
<reference evidence="2" key="1">
    <citation type="submission" date="2025-08" db="UniProtKB">
        <authorList>
            <consortium name="Ensembl"/>
        </authorList>
    </citation>
    <scope>IDENTIFICATION</scope>
</reference>
<name>A0A663F300_AQUCH</name>
<dbReference type="Ensembl" id="ENSACCT00020019458.1">
    <property type="protein sequence ID" value="ENSACCP00020018638.1"/>
    <property type="gene ID" value="ENSACCG00020012821.1"/>
</dbReference>
<proteinExistence type="predicted"/>
<feature type="region of interest" description="Disordered" evidence="1">
    <location>
        <begin position="1"/>
        <end position="40"/>
    </location>
</feature>
<dbReference type="InParanoid" id="A0A663F300"/>
<accession>A0A663F300</accession>
<dbReference type="AlphaFoldDB" id="A0A663F300"/>
<sequence>MDKLSGLLIHTGSPPPHPSRSRLEQKNTKAPGQEMGKEKDFGRSLGCFSQVVLCRLVNRASPGAERGLTSCPGPCGRLSFLAPNSTSQGMPVGTTGLWRHS</sequence>
<protein>
    <submittedName>
        <fullName evidence="2">Uncharacterized protein</fullName>
    </submittedName>
</protein>
<evidence type="ECO:0000313" key="3">
    <source>
        <dbReference type="Proteomes" id="UP000472275"/>
    </source>
</evidence>
<keyword evidence="3" id="KW-1185">Reference proteome</keyword>